<keyword evidence="4" id="KW-0238">DNA-binding</keyword>
<evidence type="ECO:0000256" key="5">
    <source>
        <dbReference type="ARBA" id="ARBA00023163"/>
    </source>
</evidence>
<dbReference type="InterPro" id="IPR051430">
    <property type="entry name" value="Fungal_TF_Env_Response"/>
</dbReference>
<evidence type="ECO:0000256" key="6">
    <source>
        <dbReference type="ARBA" id="ARBA00023242"/>
    </source>
</evidence>
<proteinExistence type="predicted"/>
<dbReference type="GO" id="GO:0005634">
    <property type="term" value="C:nucleus"/>
    <property type="evidence" value="ECO:0007669"/>
    <property type="project" value="TreeGrafter"/>
</dbReference>
<dbReference type="Proteomes" id="UP001275084">
    <property type="component" value="Unassembled WGS sequence"/>
</dbReference>
<reference evidence="8" key="2">
    <citation type="submission" date="2023-06" db="EMBL/GenBank/DDBJ databases">
        <authorList>
            <consortium name="Lawrence Berkeley National Laboratory"/>
            <person name="Haridas S."/>
            <person name="Hensen N."/>
            <person name="Bonometti L."/>
            <person name="Westerberg I."/>
            <person name="Brannstrom I.O."/>
            <person name="Guillou S."/>
            <person name="Cros-Aarteil S."/>
            <person name="Calhoun S."/>
            <person name="Kuo A."/>
            <person name="Mondo S."/>
            <person name="Pangilinan J."/>
            <person name="Riley R."/>
            <person name="Labutti K."/>
            <person name="Andreopoulos B."/>
            <person name="Lipzen A."/>
            <person name="Chen C."/>
            <person name="Yanf M."/>
            <person name="Daum C."/>
            <person name="Ng V."/>
            <person name="Clum A."/>
            <person name="Steindorff A."/>
            <person name="Ohm R."/>
            <person name="Martin F."/>
            <person name="Silar P."/>
            <person name="Natvig D."/>
            <person name="Lalanne C."/>
            <person name="Gautier V."/>
            <person name="Ament-Velasquez S.L."/>
            <person name="Kruys A."/>
            <person name="Hutchinson M.I."/>
            <person name="Powell A.J."/>
            <person name="Barry K."/>
            <person name="Miller A.N."/>
            <person name="Grigoriev I.V."/>
            <person name="Debuchy R."/>
            <person name="Gladieux P."/>
            <person name="Thoren M.H."/>
            <person name="Johannesson H."/>
        </authorList>
    </citation>
    <scope>NUCLEOTIDE SEQUENCE</scope>
    <source>
        <strain evidence="8">CBS 955.72</strain>
    </source>
</reference>
<keyword evidence="1" id="KW-0479">Metal-binding</keyword>
<dbReference type="GO" id="GO:0008270">
    <property type="term" value="F:zinc ion binding"/>
    <property type="evidence" value="ECO:0007669"/>
    <property type="project" value="InterPro"/>
</dbReference>
<sequence>MCLLELAKQTTGVAGDLTWISAGGLLRAAMSMGLNHDPENLVKMTPLRTELRRRLWVAILEINLQASLDAGALPLISPRDFDTRPPRNLDEQDLTAETGQDVLSDIGLGSYTQTSAQTALFESFATRLAIVNLVNQSDPPEYRETLRLSDDLVSSTRALMQRLRSYPRDEYGVSGISSFQLHLVEMIMNRHLLALHLPWWNDALRNPIHYYSRKTSVDAARTLASLYRTAPNPSPSLIDFDRLLVCGSGPFRSTPVHACLTLTLEYIHLKEEEQNNKGLTSLLEALNLM</sequence>
<dbReference type="InterPro" id="IPR007219">
    <property type="entry name" value="XnlR_reg_dom"/>
</dbReference>
<organism evidence="8 9">
    <name type="scientific">Lasiosphaeria hispida</name>
    <dbReference type="NCBI Taxonomy" id="260671"/>
    <lineage>
        <taxon>Eukaryota</taxon>
        <taxon>Fungi</taxon>
        <taxon>Dikarya</taxon>
        <taxon>Ascomycota</taxon>
        <taxon>Pezizomycotina</taxon>
        <taxon>Sordariomycetes</taxon>
        <taxon>Sordariomycetidae</taxon>
        <taxon>Sordariales</taxon>
        <taxon>Lasiosphaeriaceae</taxon>
        <taxon>Lasiosphaeria</taxon>
    </lineage>
</organism>
<evidence type="ECO:0000259" key="7">
    <source>
        <dbReference type="SMART" id="SM00906"/>
    </source>
</evidence>
<dbReference type="GO" id="GO:0001228">
    <property type="term" value="F:DNA-binding transcription activator activity, RNA polymerase II-specific"/>
    <property type="evidence" value="ECO:0007669"/>
    <property type="project" value="TreeGrafter"/>
</dbReference>
<keyword evidence="9" id="KW-1185">Reference proteome</keyword>
<feature type="domain" description="Xylanolytic transcriptional activator regulatory" evidence="7">
    <location>
        <begin position="18"/>
        <end position="92"/>
    </location>
</feature>
<accession>A0AAJ0HVV2</accession>
<dbReference type="GO" id="GO:0000978">
    <property type="term" value="F:RNA polymerase II cis-regulatory region sequence-specific DNA binding"/>
    <property type="evidence" value="ECO:0007669"/>
    <property type="project" value="TreeGrafter"/>
</dbReference>
<evidence type="ECO:0000313" key="9">
    <source>
        <dbReference type="Proteomes" id="UP001275084"/>
    </source>
</evidence>
<dbReference type="CDD" id="cd12148">
    <property type="entry name" value="fungal_TF_MHR"/>
    <property type="match status" value="1"/>
</dbReference>
<evidence type="ECO:0000256" key="1">
    <source>
        <dbReference type="ARBA" id="ARBA00022723"/>
    </source>
</evidence>
<comment type="caution">
    <text evidence="8">The sequence shown here is derived from an EMBL/GenBank/DDBJ whole genome shotgun (WGS) entry which is preliminary data.</text>
</comment>
<keyword evidence="2" id="KW-0862">Zinc</keyword>
<dbReference type="PANTHER" id="PTHR31944:SF131">
    <property type="entry name" value="HEME-RESPONSIVE ZINC FINGER TRANSCRIPTION FACTOR HAP1"/>
    <property type="match status" value="1"/>
</dbReference>
<name>A0AAJ0HVV2_9PEZI</name>
<keyword evidence="3" id="KW-0805">Transcription regulation</keyword>
<evidence type="ECO:0000256" key="3">
    <source>
        <dbReference type="ARBA" id="ARBA00023015"/>
    </source>
</evidence>
<dbReference type="AlphaFoldDB" id="A0AAJ0HVV2"/>
<evidence type="ECO:0000256" key="4">
    <source>
        <dbReference type="ARBA" id="ARBA00023125"/>
    </source>
</evidence>
<keyword evidence="5" id="KW-0804">Transcription</keyword>
<dbReference type="PANTHER" id="PTHR31944">
    <property type="entry name" value="HEME-RESPONSIVE ZINC FINGER TRANSCRIPTION FACTOR HAP1"/>
    <property type="match status" value="1"/>
</dbReference>
<evidence type="ECO:0000313" key="8">
    <source>
        <dbReference type="EMBL" id="KAK3363758.1"/>
    </source>
</evidence>
<protein>
    <recommendedName>
        <fullName evidence="7">Xylanolytic transcriptional activator regulatory domain-containing protein</fullName>
    </recommendedName>
</protein>
<dbReference type="EMBL" id="JAUIQD010000001">
    <property type="protein sequence ID" value="KAK3363758.1"/>
    <property type="molecule type" value="Genomic_DNA"/>
</dbReference>
<dbReference type="GO" id="GO:0006351">
    <property type="term" value="P:DNA-templated transcription"/>
    <property type="evidence" value="ECO:0007669"/>
    <property type="project" value="InterPro"/>
</dbReference>
<dbReference type="SMART" id="SM00906">
    <property type="entry name" value="Fungal_trans"/>
    <property type="match status" value="1"/>
</dbReference>
<reference evidence="8" key="1">
    <citation type="journal article" date="2023" name="Mol. Phylogenet. Evol.">
        <title>Genome-scale phylogeny and comparative genomics of the fungal order Sordariales.</title>
        <authorList>
            <person name="Hensen N."/>
            <person name="Bonometti L."/>
            <person name="Westerberg I."/>
            <person name="Brannstrom I.O."/>
            <person name="Guillou S."/>
            <person name="Cros-Aarteil S."/>
            <person name="Calhoun S."/>
            <person name="Haridas S."/>
            <person name="Kuo A."/>
            <person name="Mondo S."/>
            <person name="Pangilinan J."/>
            <person name="Riley R."/>
            <person name="LaButti K."/>
            <person name="Andreopoulos B."/>
            <person name="Lipzen A."/>
            <person name="Chen C."/>
            <person name="Yan M."/>
            <person name="Daum C."/>
            <person name="Ng V."/>
            <person name="Clum A."/>
            <person name="Steindorff A."/>
            <person name="Ohm R.A."/>
            <person name="Martin F."/>
            <person name="Silar P."/>
            <person name="Natvig D.O."/>
            <person name="Lalanne C."/>
            <person name="Gautier V."/>
            <person name="Ament-Velasquez S.L."/>
            <person name="Kruys A."/>
            <person name="Hutchinson M.I."/>
            <person name="Powell A.J."/>
            <person name="Barry K."/>
            <person name="Miller A.N."/>
            <person name="Grigoriev I.V."/>
            <person name="Debuchy R."/>
            <person name="Gladieux P."/>
            <person name="Hiltunen Thoren M."/>
            <person name="Johannesson H."/>
        </authorList>
    </citation>
    <scope>NUCLEOTIDE SEQUENCE</scope>
    <source>
        <strain evidence="8">CBS 955.72</strain>
    </source>
</reference>
<gene>
    <name evidence="8" type="ORF">B0T25DRAFT_576285</name>
</gene>
<evidence type="ECO:0000256" key="2">
    <source>
        <dbReference type="ARBA" id="ARBA00022833"/>
    </source>
</evidence>
<keyword evidence="6" id="KW-0539">Nucleus</keyword>